<evidence type="ECO:0000313" key="1">
    <source>
        <dbReference type="EMBL" id="AND67659.1"/>
    </source>
</evidence>
<keyword evidence="2" id="KW-1185">Reference proteome</keyword>
<dbReference type="KEGG" id="dtx:ATSB10_02050"/>
<sequence>MAATFGWPLSFQACHATRWLRPIDRPMLGGRGAVARRSREFEPCRCWEI</sequence>
<dbReference type="PATRIC" id="fig|445710.3.peg.203"/>
<evidence type="ECO:0000313" key="2">
    <source>
        <dbReference type="Proteomes" id="UP000077255"/>
    </source>
</evidence>
<gene>
    <name evidence="1" type="ORF">ATSB10_02050</name>
</gene>
<protein>
    <submittedName>
        <fullName evidence="1">Uncharacterized protein</fullName>
    </submittedName>
</protein>
<dbReference type="Proteomes" id="UP000077255">
    <property type="component" value="Chromosome"/>
</dbReference>
<dbReference type="EMBL" id="CP014841">
    <property type="protein sequence ID" value="AND67659.1"/>
    <property type="molecule type" value="Genomic_DNA"/>
</dbReference>
<dbReference type="AlphaFoldDB" id="A0A161J6Y4"/>
<name>A0A161J6Y4_9GAMM</name>
<proteinExistence type="predicted"/>
<organism evidence="1 2">
    <name type="scientific">Dyella thiooxydans</name>
    <dbReference type="NCBI Taxonomy" id="445710"/>
    <lineage>
        <taxon>Bacteria</taxon>
        <taxon>Pseudomonadati</taxon>
        <taxon>Pseudomonadota</taxon>
        <taxon>Gammaproteobacteria</taxon>
        <taxon>Lysobacterales</taxon>
        <taxon>Rhodanobacteraceae</taxon>
        <taxon>Dyella</taxon>
    </lineage>
</organism>
<accession>A0A161J6Y4</accession>
<dbReference type="STRING" id="445710.ATSB10_02050"/>
<reference evidence="1 2" key="1">
    <citation type="submission" date="2016-02" db="EMBL/GenBank/DDBJ databases">
        <title>Complete genome sequencing and analysis of ATSB10, Dyella thiooxydans isolated from rhizosphere soil of sunflower (Helianthus annuus L.).</title>
        <authorList>
            <person name="Lee Y."/>
            <person name="Hwangbo K."/>
            <person name="Chung H."/>
            <person name="Yoo J."/>
            <person name="Kim K.Y."/>
            <person name="Sa T.M."/>
            <person name="Um Y."/>
            <person name="Madhaiyan M."/>
        </authorList>
    </citation>
    <scope>NUCLEOTIDE SEQUENCE [LARGE SCALE GENOMIC DNA]</scope>
    <source>
        <strain evidence="1 2">ATSB10</strain>
    </source>
</reference>